<reference evidence="4" key="1">
    <citation type="submission" date="2016-10" db="EMBL/GenBank/DDBJ databases">
        <authorList>
            <person name="de Groot N.N."/>
        </authorList>
    </citation>
    <scope>NUCLEOTIDE SEQUENCE [LARGE SCALE GENOMIC DNA]</scope>
    <source>
        <strain evidence="4">BP1-145</strain>
    </source>
</reference>
<gene>
    <name evidence="3" type="ORF">SAMN04487900_1281</name>
</gene>
<feature type="domain" description="Right handed beta helix" evidence="2">
    <location>
        <begin position="258"/>
        <end position="403"/>
    </location>
</feature>
<dbReference type="Pfam" id="PF13306">
    <property type="entry name" value="LRR_5"/>
    <property type="match status" value="3"/>
</dbReference>
<feature type="signal peptide" evidence="1">
    <location>
        <begin position="1"/>
        <end position="23"/>
    </location>
</feature>
<evidence type="ECO:0000259" key="2">
    <source>
        <dbReference type="Pfam" id="PF13229"/>
    </source>
</evidence>
<dbReference type="SUPFAM" id="SSF51126">
    <property type="entry name" value="Pectin lyase-like"/>
    <property type="match status" value="1"/>
</dbReference>
<dbReference type="PANTHER" id="PTHR45661">
    <property type="entry name" value="SURFACE ANTIGEN"/>
    <property type="match status" value="1"/>
</dbReference>
<feature type="chain" id="PRO_5011690368" evidence="1">
    <location>
        <begin position="24"/>
        <end position="790"/>
    </location>
</feature>
<dbReference type="InterPro" id="IPR026906">
    <property type="entry name" value="LRR_5"/>
</dbReference>
<dbReference type="InterPro" id="IPR011050">
    <property type="entry name" value="Pectin_lyase_fold/virulence"/>
</dbReference>
<dbReference type="Proteomes" id="UP000199134">
    <property type="component" value="Unassembled WGS sequence"/>
</dbReference>
<accession>A0A1H0KPE1</accession>
<dbReference type="InterPro" id="IPR039448">
    <property type="entry name" value="Beta_helix"/>
</dbReference>
<evidence type="ECO:0000313" key="4">
    <source>
        <dbReference type="Proteomes" id="UP000199134"/>
    </source>
</evidence>
<name>A0A1H0KPE1_9BACT</name>
<evidence type="ECO:0000256" key="1">
    <source>
        <dbReference type="SAM" id="SignalP"/>
    </source>
</evidence>
<dbReference type="RefSeq" id="WP_176757060.1">
    <property type="nucleotide sequence ID" value="NZ_FNIW01000028.1"/>
</dbReference>
<dbReference type="Gene3D" id="3.80.10.10">
    <property type="entry name" value="Ribonuclease Inhibitor"/>
    <property type="match status" value="4"/>
</dbReference>
<dbReference type="EMBL" id="FNIW01000028">
    <property type="protein sequence ID" value="SDO57642.1"/>
    <property type="molecule type" value="Genomic_DNA"/>
</dbReference>
<dbReference type="AlphaFoldDB" id="A0A1H0KPE1"/>
<evidence type="ECO:0000313" key="3">
    <source>
        <dbReference type="EMBL" id="SDO57642.1"/>
    </source>
</evidence>
<dbReference type="InterPro" id="IPR053139">
    <property type="entry name" value="Surface_bspA-like"/>
</dbReference>
<proteinExistence type="predicted"/>
<organism evidence="3 4">
    <name type="scientific">Prevotella communis</name>
    <dbReference type="NCBI Taxonomy" id="2913614"/>
    <lineage>
        <taxon>Bacteria</taxon>
        <taxon>Pseudomonadati</taxon>
        <taxon>Bacteroidota</taxon>
        <taxon>Bacteroidia</taxon>
        <taxon>Bacteroidales</taxon>
        <taxon>Prevotellaceae</taxon>
        <taxon>Prevotella</taxon>
    </lineage>
</organism>
<keyword evidence="1" id="KW-0732">Signal</keyword>
<dbReference type="Pfam" id="PF13229">
    <property type="entry name" value="Beta_helix"/>
    <property type="match status" value="1"/>
</dbReference>
<protein>
    <submittedName>
        <fullName evidence="3">Leucine rich repeat-containing protein</fullName>
    </submittedName>
</protein>
<dbReference type="SUPFAM" id="SSF52058">
    <property type="entry name" value="L domain-like"/>
    <property type="match status" value="1"/>
</dbReference>
<sequence length="790" mass="81449">MMTKNKLLLLLALLMTAATGAWAQSTTHVVNQDNVNTIFSGDGYTLGDAVKAGDVLDFQGEIDLQHSLIVNKQVTIKSTTKDAVVKLNTPTYVAPNAYTATVMYPQSFVINKAGSGTTVQDIRIENTETWIFNTSNVTFTGVTMWVEDAKVGAGIGHVALRYSDHITFDGCTVYTKNNGGSSACALTGSHDCTFKDTRFENAGNVGNILYIANPFNTQDKPADYTMNNDNISVLNCTITAESSGAMSQFRINDGLRHRIENCTVNFITNFFCAATASEDGHVIRNNTFTQGLSIPRASTVTGNTISGNVTISANNATVSGTTVFPGSTITGNSILGKVTFASNSKNNTFTGNTVISSEAYAVVMAATADANNTVTDNILLAAGNAGDAAVNPSTGTGNTITGNLSEAAAGEVTWNFDAATGTLTIGGTGAMADYEQTSGGQSTAPWAFLSDKMTRVVIGEGVTKVGSNAFQGCTAMNDVFVKGAGTLTIGTAAFDATKTPAIYVPTGQEAAYQTAWSAYAGSIGEYMNCGADVMAVYDAASHTLTICGKGAMTDLSSAADQPWKSLQGEVQTVRFEPFITAIGANAFSGCSALTAANIEGTGVTIADGAFDGNATGRRIFVPAQAIAGYGESAYLADIYATGQCGAEGSDVSWELNAKTMALAISGTGAMADYTNASSVPWYSVRDKITSATIAAGVTSVGNYAFYGCSSMTAINLPATVTSVGNYAFSGCSNLTAINLPEGLTSIGSCAFQGCSNLANVTIPDGVTTIGGSAFQGCTALTAVTLPAGVT</sequence>
<comment type="caution">
    <text evidence="3">The sequence shown here is derived from an EMBL/GenBank/DDBJ whole genome shotgun (WGS) entry which is preliminary data.</text>
</comment>
<feature type="non-terminal residue" evidence="3">
    <location>
        <position position="790"/>
    </location>
</feature>
<dbReference type="InterPro" id="IPR032675">
    <property type="entry name" value="LRR_dom_sf"/>
</dbReference>
<dbReference type="PANTHER" id="PTHR45661:SF3">
    <property type="entry name" value="IG-LIKE DOMAIN-CONTAINING PROTEIN"/>
    <property type="match status" value="1"/>
</dbReference>